<feature type="chain" id="PRO_5039223506" description="DUF4829 domain-containing protein" evidence="1">
    <location>
        <begin position="21"/>
        <end position="210"/>
    </location>
</feature>
<organism evidence="2 3">
    <name type="scientific">Clostridium acidisoli DSM 12555</name>
    <dbReference type="NCBI Taxonomy" id="1121291"/>
    <lineage>
        <taxon>Bacteria</taxon>
        <taxon>Bacillati</taxon>
        <taxon>Bacillota</taxon>
        <taxon>Clostridia</taxon>
        <taxon>Eubacteriales</taxon>
        <taxon>Clostridiaceae</taxon>
        <taxon>Clostridium</taxon>
    </lineage>
</organism>
<gene>
    <name evidence="2" type="ORF">SAMN02745134_01841</name>
</gene>
<keyword evidence="3" id="KW-1185">Reference proteome</keyword>
<accession>A0A1W1XGX4</accession>
<evidence type="ECO:0000313" key="3">
    <source>
        <dbReference type="Proteomes" id="UP000192468"/>
    </source>
</evidence>
<evidence type="ECO:0008006" key="4">
    <source>
        <dbReference type="Google" id="ProtNLM"/>
    </source>
</evidence>
<evidence type="ECO:0000256" key="1">
    <source>
        <dbReference type="SAM" id="SignalP"/>
    </source>
</evidence>
<dbReference type="Proteomes" id="UP000192468">
    <property type="component" value="Unassembled WGS sequence"/>
</dbReference>
<dbReference type="PROSITE" id="PS51257">
    <property type="entry name" value="PROKAR_LIPOPROTEIN"/>
    <property type="match status" value="1"/>
</dbReference>
<dbReference type="AlphaFoldDB" id="A0A1W1XGX4"/>
<protein>
    <recommendedName>
        <fullName evidence="4">DUF4829 domain-containing protein</fullName>
    </recommendedName>
</protein>
<feature type="signal peptide" evidence="1">
    <location>
        <begin position="1"/>
        <end position="20"/>
    </location>
</feature>
<evidence type="ECO:0000313" key="2">
    <source>
        <dbReference type="EMBL" id="SMC23256.1"/>
    </source>
</evidence>
<name>A0A1W1XGX4_9CLOT</name>
<reference evidence="2 3" key="1">
    <citation type="submission" date="2017-04" db="EMBL/GenBank/DDBJ databases">
        <authorList>
            <person name="Afonso C.L."/>
            <person name="Miller P.J."/>
            <person name="Scott M.A."/>
            <person name="Spackman E."/>
            <person name="Goraichik I."/>
            <person name="Dimitrov K.M."/>
            <person name="Suarez D.L."/>
            <person name="Swayne D.E."/>
        </authorList>
    </citation>
    <scope>NUCLEOTIDE SEQUENCE [LARGE SCALE GENOMIC DNA]</scope>
    <source>
        <strain evidence="2 3">DSM 12555</strain>
    </source>
</reference>
<proteinExistence type="predicted"/>
<keyword evidence="1" id="KW-0732">Signal</keyword>
<dbReference type="EMBL" id="FWXH01000005">
    <property type="protein sequence ID" value="SMC23256.1"/>
    <property type="molecule type" value="Genomic_DNA"/>
</dbReference>
<sequence length="210" mass="23699">MNRAVLKTILIVMTTSLIFAGCGKNTSTAKNNTTVGKTIVSNSTDVRANPEETVKTYYNSEVSKDASFLSGFFLNSEMSPTVAVKKQLNAFNVKEIQLVKIYNEKKYDNFIAMICSYNTYFNGIESPRPDVEVVTLVKKSGKWYFLNDYSKLSDKDMSWINNVANEQKNEIANNKEIENILKKKDTFNTTNSAFMENAMKSIPLQQSSNN</sequence>